<dbReference type="AlphaFoldDB" id="A0A6A6JSM5"/>
<keyword evidence="2" id="KW-1185">Reference proteome</keyword>
<accession>A0A6A6JSM5</accession>
<name>A0A6A6JSM5_WESOR</name>
<protein>
    <recommendedName>
        <fullName evidence="3">Transposase IS30-like HTH domain-containing protein</fullName>
    </recommendedName>
</protein>
<evidence type="ECO:0000313" key="2">
    <source>
        <dbReference type="Proteomes" id="UP000800097"/>
    </source>
</evidence>
<reference evidence="1" key="1">
    <citation type="journal article" date="2020" name="Stud. Mycol.">
        <title>101 Dothideomycetes genomes: a test case for predicting lifestyles and emergence of pathogens.</title>
        <authorList>
            <person name="Haridas S."/>
            <person name="Albert R."/>
            <person name="Binder M."/>
            <person name="Bloem J."/>
            <person name="Labutti K."/>
            <person name="Salamov A."/>
            <person name="Andreopoulos B."/>
            <person name="Baker S."/>
            <person name="Barry K."/>
            <person name="Bills G."/>
            <person name="Bluhm B."/>
            <person name="Cannon C."/>
            <person name="Castanera R."/>
            <person name="Culley D."/>
            <person name="Daum C."/>
            <person name="Ezra D."/>
            <person name="Gonzalez J."/>
            <person name="Henrissat B."/>
            <person name="Kuo A."/>
            <person name="Liang C."/>
            <person name="Lipzen A."/>
            <person name="Lutzoni F."/>
            <person name="Magnuson J."/>
            <person name="Mondo S."/>
            <person name="Nolan M."/>
            <person name="Ohm R."/>
            <person name="Pangilinan J."/>
            <person name="Park H.-J."/>
            <person name="Ramirez L."/>
            <person name="Alfaro M."/>
            <person name="Sun H."/>
            <person name="Tritt A."/>
            <person name="Yoshinaga Y."/>
            <person name="Zwiers L.-H."/>
            <person name="Turgeon B."/>
            <person name="Goodwin S."/>
            <person name="Spatafora J."/>
            <person name="Crous P."/>
            <person name="Grigoriev I."/>
        </authorList>
    </citation>
    <scope>NUCLEOTIDE SEQUENCE</scope>
    <source>
        <strain evidence="1">CBS 379.55</strain>
    </source>
</reference>
<gene>
    <name evidence="1" type="ORF">EI97DRAFT_372284</name>
</gene>
<sequence>MPEALSTEAPSTPPHHRYLSRDEIIEAHALHRAGHSYMFIANQLNCTRRQVGYAITRSSVTPKKCSDHPPRLTNTQVDELEAYIRSSHNTRQMSYLQLAQGPFEH</sequence>
<proteinExistence type="predicted"/>
<dbReference type="Proteomes" id="UP000800097">
    <property type="component" value="Unassembled WGS sequence"/>
</dbReference>
<organism evidence="1 2">
    <name type="scientific">Westerdykella ornata</name>
    <dbReference type="NCBI Taxonomy" id="318751"/>
    <lineage>
        <taxon>Eukaryota</taxon>
        <taxon>Fungi</taxon>
        <taxon>Dikarya</taxon>
        <taxon>Ascomycota</taxon>
        <taxon>Pezizomycotina</taxon>
        <taxon>Dothideomycetes</taxon>
        <taxon>Pleosporomycetidae</taxon>
        <taxon>Pleosporales</taxon>
        <taxon>Sporormiaceae</taxon>
        <taxon>Westerdykella</taxon>
    </lineage>
</organism>
<evidence type="ECO:0008006" key="3">
    <source>
        <dbReference type="Google" id="ProtNLM"/>
    </source>
</evidence>
<dbReference type="SUPFAM" id="SSF46689">
    <property type="entry name" value="Homeodomain-like"/>
    <property type="match status" value="1"/>
</dbReference>
<dbReference type="EMBL" id="ML986487">
    <property type="protein sequence ID" value="KAF2278868.1"/>
    <property type="molecule type" value="Genomic_DNA"/>
</dbReference>
<dbReference type="InterPro" id="IPR009057">
    <property type="entry name" value="Homeodomain-like_sf"/>
</dbReference>
<dbReference type="OrthoDB" id="5405453at2759"/>
<evidence type="ECO:0000313" key="1">
    <source>
        <dbReference type="EMBL" id="KAF2278868.1"/>
    </source>
</evidence>
<dbReference type="GeneID" id="54548514"/>
<dbReference type="RefSeq" id="XP_033656407.1">
    <property type="nucleotide sequence ID" value="XM_033795339.1"/>
</dbReference>